<reference evidence="1 2" key="1">
    <citation type="submission" date="2016-10" db="EMBL/GenBank/DDBJ databases">
        <authorList>
            <person name="Varghese N."/>
            <person name="Submissions S."/>
        </authorList>
    </citation>
    <scope>NUCLEOTIDE SEQUENCE [LARGE SCALE GENOMIC DNA]</scope>
    <source>
        <strain evidence="1 2">Mar_2010_102</strain>
    </source>
</reference>
<dbReference type="AlphaFoldDB" id="A0A1H1QJW0"/>
<accession>A0A1H1QJW0</accession>
<organism evidence="1 2">
    <name type="scientific">Christiangramia echinicola</name>
    <dbReference type="NCBI Taxonomy" id="279359"/>
    <lineage>
        <taxon>Bacteria</taxon>
        <taxon>Pseudomonadati</taxon>
        <taxon>Bacteroidota</taxon>
        <taxon>Flavobacteriia</taxon>
        <taxon>Flavobacteriales</taxon>
        <taxon>Flavobacteriaceae</taxon>
        <taxon>Christiangramia</taxon>
    </lineage>
</organism>
<dbReference type="Proteomes" id="UP000198858">
    <property type="component" value="Chromosome I"/>
</dbReference>
<sequence>MRGFFIFVPTKPDLIILYKIRKMKRLFLLTAFLSFCSCSNDDSPDCSSVSNQVWFQGLKDDLDADCSIKTSIFQVVYNGQIVYYVLITDPRVNFSPRLDMLDCRGNIIVELTNDQSIEYLNGDGRDDEVIYTCSE</sequence>
<evidence type="ECO:0000313" key="2">
    <source>
        <dbReference type="Proteomes" id="UP000198858"/>
    </source>
</evidence>
<dbReference type="EMBL" id="LT629745">
    <property type="protein sequence ID" value="SDS23199.1"/>
    <property type="molecule type" value="Genomic_DNA"/>
</dbReference>
<name>A0A1H1QJW0_9FLAO</name>
<keyword evidence="2" id="KW-1185">Reference proteome</keyword>
<gene>
    <name evidence="1" type="ORF">SAMN04488552_2523</name>
</gene>
<proteinExistence type="predicted"/>
<evidence type="ECO:0000313" key="1">
    <source>
        <dbReference type="EMBL" id="SDS23199.1"/>
    </source>
</evidence>
<protein>
    <submittedName>
        <fullName evidence="1">Uncharacterized protein</fullName>
    </submittedName>
</protein>